<dbReference type="AlphaFoldDB" id="A0A4U0RGC7"/>
<keyword evidence="2" id="KW-0472">Membrane</keyword>
<keyword evidence="4" id="KW-1185">Reference proteome</keyword>
<dbReference type="EMBL" id="SUNI01000001">
    <property type="protein sequence ID" value="TJZ94257.1"/>
    <property type="molecule type" value="Genomic_DNA"/>
</dbReference>
<evidence type="ECO:0000313" key="3">
    <source>
        <dbReference type="EMBL" id="TJZ94257.1"/>
    </source>
</evidence>
<dbReference type="Proteomes" id="UP000309747">
    <property type="component" value="Unassembled WGS sequence"/>
</dbReference>
<protein>
    <submittedName>
        <fullName evidence="3">Uncharacterized protein</fullName>
    </submittedName>
</protein>
<feature type="coiled-coil region" evidence="1">
    <location>
        <begin position="212"/>
        <end position="268"/>
    </location>
</feature>
<comment type="caution">
    <text evidence="3">The sequence shown here is derived from an EMBL/GenBank/DDBJ whole genome shotgun (WGS) entry which is preliminary data.</text>
</comment>
<organism evidence="3 4">
    <name type="scientific">Paracoccus gahaiensis</name>
    <dbReference type="NCBI Taxonomy" id="1706839"/>
    <lineage>
        <taxon>Bacteria</taxon>
        <taxon>Pseudomonadati</taxon>
        <taxon>Pseudomonadota</taxon>
        <taxon>Alphaproteobacteria</taxon>
        <taxon>Rhodobacterales</taxon>
        <taxon>Paracoccaceae</taxon>
        <taxon>Paracoccus</taxon>
    </lineage>
</organism>
<feature type="transmembrane region" description="Helical" evidence="2">
    <location>
        <begin position="43"/>
        <end position="64"/>
    </location>
</feature>
<keyword evidence="1" id="KW-0175">Coiled coil</keyword>
<name>A0A4U0RGC7_9RHOB</name>
<proteinExistence type="predicted"/>
<feature type="transmembrane region" description="Helical" evidence="2">
    <location>
        <begin position="273"/>
        <end position="293"/>
    </location>
</feature>
<accession>A0A4U0RGC7</accession>
<reference evidence="3 4" key="1">
    <citation type="submission" date="2019-04" db="EMBL/GenBank/DDBJ databases">
        <authorList>
            <person name="Li J."/>
        </authorList>
    </citation>
    <scope>NUCLEOTIDE SEQUENCE [LARGE SCALE GENOMIC DNA]</scope>
    <source>
        <strain evidence="3 4">KCTC 42687</strain>
    </source>
</reference>
<evidence type="ECO:0000313" key="4">
    <source>
        <dbReference type="Proteomes" id="UP000309747"/>
    </source>
</evidence>
<sequence>MILVGLFAFVSLVAVYGLGGYVAGRMRARHSTSEDEVEARDGVHGLTVWAIGMILGGILAAGAISGGVRAAGSAATTAVEATGSAVGGALQGTGQLAGGIVGGAGQLAGGAISGVGQLAGGAATGAADAAQGGEGAGGNPLDYLTNRLLRSEATAPDQFSDEAIAGEVTSILGSVLRTGDVPEDDLDYLRDALAARTELTPAQIDARVEETVTQVQTLRTEAEERLAEAQAQAEEALATAEARAEELRAEAEQRLQEAQDAAIEAAESARRGAVWSALFLAVTSLVAGVAAWMGAIRGGHDRDAGRVWSGLTRRRS</sequence>
<evidence type="ECO:0000256" key="1">
    <source>
        <dbReference type="SAM" id="Coils"/>
    </source>
</evidence>
<evidence type="ECO:0000256" key="2">
    <source>
        <dbReference type="SAM" id="Phobius"/>
    </source>
</evidence>
<keyword evidence="2" id="KW-1133">Transmembrane helix</keyword>
<gene>
    <name evidence="3" type="ORF">FA743_00100</name>
</gene>
<keyword evidence="2" id="KW-0812">Transmembrane</keyword>
<dbReference type="OrthoDB" id="7032238at2"/>